<feature type="compositionally biased region" description="Low complexity" evidence="6">
    <location>
        <begin position="258"/>
        <end position="275"/>
    </location>
</feature>
<dbReference type="GO" id="GO:0005680">
    <property type="term" value="C:anaphase-promoting complex"/>
    <property type="evidence" value="ECO:0007669"/>
    <property type="project" value="InterPro"/>
</dbReference>
<feature type="compositionally biased region" description="Low complexity" evidence="6">
    <location>
        <begin position="224"/>
        <end position="237"/>
    </location>
</feature>
<dbReference type="KEGG" id="phet:94293249"/>
<sequence length="358" mass="38109">MSLYNVESDSDGESSVEDFTQSRGGGQPVPSSSPSVSDASLYADLGNLPAPILSTPQLAYWVRKYNQMDVGGSCNTVWTVSSAKHGNGVHHLIRHHDLNSFWQSDGMLPHVIRIQLGQLTPVEAMAVYVNSAVDQSYSPRVIRVKAGTHNGDMTEVAKVDIGAGQVCGWVLIKLCEKSGDEELERGGNNSGGSSVGISGDAPLAQRHSQSGHSSQLYGGAPRATPSGPTSSSPPTIPYSEVAAALGRGYHAAIAVTPSYQSSSSSPTAGTQTSAAMPMNAHNPSSAADRWLWCTLIDVCICENQFNGRDCHLRGIRLMGPRYEEQERVSNADAMDTVASSRGLRIREVKGAADELRLR</sequence>
<feature type="domain" description="DOC" evidence="7">
    <location>
        <begin position="48"/>
        <end position="344"/>
    </location>
</feature>
<dbReference type="SMART" id="SM01337">
    <property type="entry name" value="APC10"/>
    <property type="match status" value="1"/>
</dbReference>
<dbReference type="SUPFAM" id="SSF49785">
    <property type="entry name" value="Galactose-binding domain-like"/>
    <property type="match status" value="1"/>
</dbReference>
<dbReference type="EMBL" id="JAFJZO010000004">
    <property type="protein sequence ID" value="KAG5511635.1"/>
    <property type="molecule type" value="Genomic_DNA"/>
</dbReference>
<dbReference type="GO" id="GO:0051301">
    <property type="term" value="P:cell division"/>
    <property type="evidence" value="ECO:0007669"/>
    <property type="project" value="UniProtKB-KW"/>
</dbReference>
<feature type="region of interest" description="Disordered" evidence="6">
    <location>
        <begin position="181"/>
        <end position="237"/>
    </location>
</feature>
<dbReference type="InterPro" id="IPR008979">
    <property type="entry name" value="Galactose-bd-like_sf"/>
</dbReference>
<name>A0A836YHS9_9TRYP</name>
<feature type="compositionally biased region" description="Low complexity" evidence="6">
    <location>
        <begin position="28"/>
        <end position="37"/>
    </location>
</feature>
<comment type="similarity">
    <text evidence="1">Belongs to the APC10 family.</text>
</comment>
<dbReference type="InterPro" id="IPR004939">
    <property type="entry name" value="APC_su10/DOC_dom"/>
</dbReference>
<evidence type="ECO:0000256" key="5">
    <source>
        <dbReference type="ARBA" id="ARBA00023306"/>
    </source>
</evidence>
<keyword evidence="4" id="KW-0833">Ubl conjugation pathway</keyword>
<evidence type="ECO:0000313" key="9">
    <source>
        <dbReference type="Proteomes" id="UP000674318"/>
    </source>
</evidence>
<dbReference type="AlphaFoldDB" id="A0A836YHS9"/>
<dbReference type="PANTHER" id="PTHR12936:SF0">
    <property type="entry name" value="ANAPHASE-PROMOTING COMPLEX SUBUNIT 10"/>
    <property type="match status" value="1"/>
</dbReference>
<dbReference type="PANTHER" id="PTHR12936">
    <property type="entry name" value="ANAPHASE-PROMOTING COMPLEX 10"/>
    <property type="match status" value="1"/>
</dbReference>
<evidence type="ECO:0000256" key="3">
    <source>
        <dbReference type="ARBA" id="ARBA00022776"/>
    </source>
</evidence>
<gene>
    <name evidence="8" type="ORF">JKF63_07232</name>
</gene>
<organism evidence="8 9">
    <name type="scientific">Porcisia hertigi</name>
    <dbReference type="NCBI Taxonomy" id="2761500"/>
    <lineage>
        <taxon>Eukaryota</taxon>
        <taxon>Discoba</taxon>
        <taxon>Euglenozoa</taxon>
        <taxon>Kinetoplastea</taxon>
        <taxon>Metakinetoplastina</taxon>
        <taxon>Trypanosomatida</taxon>
        <taxon>Trypanosomatidae</taxon>
        <taxon>Leishmaniinae</taxon>
        <taxon>Porcisia</taxon>
    </lineage>
</organism>
<dbReference type="OrthoDB" id="24948at2759"/>
<dbReference type="GeneID" id="94293249"/>
<proteinExistence type="inferred from homology"/>
<dbReference type="FunFam" id="2.60.120.260:FF:000233">
    <property type="entry name" value="Anaphase promoting complex, subunit 10-like protein"/>
    <property type="match status" value="1"/>
</dbReference>
<dbReference type="Pfam" id="PF03256">
    <property type="entry name" value="ANAPC10"/>
    <property type="match status" value="1"/>
</dbReference>
<dbReference type="Gene3D" id="2.60.120.260">
    <property type="entry name" value="Galactose-binding domain-like"/>
    <property type="match status" value="1"/>
</dbReference>
<dbReference type="Proteomes" id="UP000674318">
    <property type="component" value="Unassembled WGS sequence"/>
</dbReference>
<evidence type="ECO:0000259" key="7">
    <source>
        <dbReference type="PROSITE" id="PS51284"/>
    </source>
</evidence>
<keyword evidence="9" id="KW-1185">Reference proteome</keyword>
<feature type="compositionally biased region" description="Polar residues" evidence="6">
    <location>
        <begin position="206"/>
        <end position="216"/>
    </location>
</feature>
<evidence type="ECO:0000256" key="1">
    <source>
        <dbReference type="ARBA" id="ARBA00006762"/>
    </source>
</evidence>
<evidence type="ECO:0000313" key="8">
    <source>
        <dbReference type="EMBL" id="KAG5511635.1"/>
    </source>
</evidence>
<dbReference type="InterPro" id="IPR016901">
    <property type="entry name" value="APC10/Doc1"/>
</dbReference>
<feature type="region of interest" description="Disordered" evidence="6">
    <location>
        <begin position="258"/>
        <end position="281"/>
    </location>
</feature>
<dbReference type="GO" id="GO:0031145">
    <property type="term" value="P:anaphase-promoting complex-dependent catabolic process"/>
    <property type="evidence" value="ECO:0007669"/>
    <property type="project" value="InterPro"/>
</dbReference>
<comment type="caution">
    <text evidence="8">The sequence shown here is derived from an EMBL/GenBank/DDBJ whole genome shotgun (WGS) entry which is preliminary data.</text>
</comment>
<evidence type="ECO:0000256" key="2">
    <source>
        <dbReference type="ARBA" id="ARBA00022618"/>
    </source>
</evidence>
<dbReference type="RefSeq" id="XP_067759727.1">
    <property type="nucleotide sequence ID" value="XM_067903172.1"/>
</dbReference>
<keyword evidence="3" id="KW-0498">Mitosis</keyword>
<keyword evidence="2" id="KW-0132">Cell division</keyword>
<protein>
    <recommendedName>
        <fullName evidence="7">DOC domain-containing protein</fullName>
    </recommendedName>
</protein>
<evidence type="ECO:0000256" key="6">
    <source>
        <dbReference type="SAM" id="MobiDB-lite"/>
    </source>
</evidence>
<dbReference type="PROSITE" id="PS51284">
    <property type="entry name" value="DOC"/>
    <property type="match status" value="1"/>
</dbReference>
<evidence type="ECO:0000256" key="4">
    <source>
        <dbReference type="ARBA" id="ARBA00022786"/>
    </source>
</evidence>
<dbReference type="GO" id="GO:0070979">
    <property type="term" value="P:protein K11-linked ubiquitination"/>
    <property type="evidence" value="ECO:0007669"/>
    <property type="project" value="TreeGrafter"/>
</dbReference>
<feature type="region of interest" description="Disordered" evidence="6">
    <location>
        <begin position="1"/>
        <end position="37"/>
    </location>
</feature>
<keyword evidence="5" id="KW-0131">Cell cycle</keyword>
<accession>A0A836YHS9</accession>
<reference evidence="8 9" key="1">
    <citation type="submission" date="2021-02" db="EMBL/GenBank/DDBJ databases">
        <title>Porcisia hertigi Genome sequencing and assembly.</title>
        <authorList>
            <person name="Almutairi H."/>
            <person name="Gatherer D."/>
        </authorList>
    </citation>
    <scope>NUCLEOTIDE SEQUENCE [LARGE SCALE GENOMIC DNA]</scope>
    <source>
        <strain evidence="8 9">C119</strain>
    </source>
</reference>